<dbReference type="Proteomes" id="UP001209317">
    <property type="component" value="Unassembled WGS sequence"/>
</dbReference>
<accession>A0AAE3IP87</accession>
<dbReference type="PROSITE" id="PS51257">
    <property type="entry name" value="PROKAR_LIPOPROTEIN"/>
    <property type="match status" value="1"/>
</dbReference>
<dbReference type="RefSeq" id="WP_263038069.1">
    <property type="nucleotide sequence ID" value="NZ_JAOTPL010000011.1"/>
</dbReference>
<organism evidence="3 4">
    <name type="scientific">Haoranjiania flava</name>
    <dbReference type="NCBI Taxonomy" id="1856322"/>
    <lineage>
        <taxon>Bacteria</taxon>
        <taxon>Pseudomonadati</taxon>
        <taxon>Bacteroidota</taxon>
        <taxon>Chitinophagia</taxon>
        <taxon>Chitinophagales</taxon>
        <taxon>Chitinophagaceae</taxon>
        <taxon>Haoranjiania</taxon>
    </lineage>
</organism>
<feature type="domain" description="DUF4185" evidence="2">
    <location>
        <begin position="59"/>
        <end position="376"/>
    </location>
</feature>
<proteinExistence type="predicted"/>
<dbReference type="InterPro" id="IPR025442">
    <property type="entry name" value="DUF4185"/>
</dbReference>
<name>A0AAE3IP87_9BACT</name>
<gene>
    <name evidence="3" type="ORF">OD355_08660</name>
</gene>
<evidence type="ECO:0000313" key="3">
    <source>
        <dbReference type="EMBL" id="MCU7694583.1"/>
    </source>
</evidence>
<dbReference type="AlphaFoldDB" id="A0AAE3IP87"/>
<dbReference type="EMBL" id="JAOTPL010000011">
    <property type="protein sequence ID" value="MCU7694583.1"/>
    <property type="molecule type" value="Genomic_DNA"/>
</dbReference>
<dbReference type="Pfam" id="PF13810">
    <property type="entry name" value="DUF4185"/>
    <property type="match status" value="1"/>
</dbReference>
<feature type="signal peptide" evidence="1">
    <location>
        <begin position="1"/>
        <end position="22"/>
    </location>
</feature>
<evidence type="ECO:0000313" key="4">
    <source>
        <dbReference type="Proteomes" id="UP001209317"/>
    </source>
</evidence>
<feature type="chain" id="PRO_5042063116" evidence="1">
    <location>
        <begin position="23"/>
        <end position="383"/>
    </location>
</feature>
<evidence type="ECO:0000256" key="1">
    <source>
        <dbReference type="SAM" id="SignalP"/>
    </source>
</evidence>
<protein>
    <submittedName>
        <fullName evidence="3">DUF4185 domain-containing protein</fullName>
    </submittedName>
</protein>
<keyword evidence="4" id="KW-1185">Reference proteome</keyword>
<sequence length="383" mass="43005">MKRLFFICIVATVSLLFSACGAANKIAINNVDTSSIQMINLVRIARVTGTPLPGENFPSSNNTAVKYDVGGTDLGIMWHMSGDKTGIFFGDTNGRDFVAGKGGGNGSNWRSNVLAFSEDKNLDDGLTISGMLTDEEGKAKEVAAGAKANPKVYQTSIPTGAIRANGIDYVHYMNIYEWSAPHGRWLTNFSSVYASYDDGKSWQRKQYLTFKSDSKFSQITYAKRNGYVYMLGTLAGRGAPGYLARFKEKDIENLNTYEYWNGEGKKWIRNDENAATAVIPAPLGEASLLYHEKYKRWILMYIYDYNYDANPVVKRHAIVYRDAKELTGIWSNIKVLTTSKEYPGLYSPYIHPLENSGDKIYFTMSLWSPYNVFLFRANLKLNE</sequence>
<dbReference type="SUPFAM" id="SSF50939">
    <property type="entry name" value="Sialidases"/>
    <property type="match status" value="1"/>
</dbReference>
<reference evidence="3" key="1">
    <citation type="submission" date="2022-10" db="EMBL/GenBank/DDBJ databases">
        <authorList>
            <person name="Kim H.S."/>
            <person name="Kim J.-S."/>
            <person name="Suh M.K."/>
            <person name="Eom M.K."/>
            <person name="Lee J.-S."/>
        </authorList>
    </citation>
    <scope>NUCLEOTIDE SEQUENCE</scope>
    <source>
        <strain evidence="3">LIP-5</strain>
    </source>
</reference>
<evidence type="ECO:0000259" key="2">
    <source>
        <dbReference type="Pfam" id="PF13810"/>
    </source>
</evidence>
<dbReference type="InterPro" id="IPR036278">
    <property type="entry name" value="Sialidase_sf"/>
</dbReference>
<comment type="caution">
    <text evidence="3">The sequence shown here is derived from an EMBL/GenBank/DDBJ whole genome shotgun (WGS) entry which is preliminary data.</text>
</comment>
<keyword evidence="1" id="KW-0732">Signal</keyword>